<reference evidence="1" key="2">
    <citation type="submission" date="2020-09" db="EMBL/GenBank/DDBJ databases">
        <authorList>
            <person name="Sun Q."/>
            <person name="Ohkuma M."/>
        </authorList>
    </citation>
    <scope>NUCLEOTIDE SEQUENCE</scope>
    <source>
        <strain evidence="1">JCM 19596</strain>
    </source>
</reference>
<evidence type="ECO:0000313" key="2">
    <source>
        <dbReference type="Proteomes" id="UP000607197"/>
    </source>
</evidence>
<dbReference type="RefSeq" id="WP_188980607.1">
    <property type="nucleotide sequence ID" value="NZ_BMPG01000005.1"/>
</dbReference>
<dbReference type="AlphaFoldDB" id="A0A830FMN7"/>
<accession>A0A830FMN7</accession>
<protein>
    <submittedName>
        <fullName evidence="1">Uncharacterized protein</fullName>
    </submittedName>
</protein>
<evidence type="ECO:0000313" key="1">
    <source>
        <dbReference type="EMBL" id="GGL70915.1"/>
    </source>
</evidence>
<dbReference type="OrthoDB" id="270863at2157"/>
<reference evidence="1" key="1">
    <citation type="journal article" date="2014" name="Int. J. Syst. Evol. Microbiol.">
        <title>Complete genome sequence of Corynebacterium casei LMG S-19264T (=DSM 44701T), isolated from a smear-ripened cheese.</title>
        <authorList>
            <consortium name="US DOE Joint Genome Institute (JGI-PGF)"/>
            <person name="Walter F."/>
            <person name="Albersmeier A."/>
            <person name="Kalinowski J."/>
            <person name="Ruckert C."/>
        </authorList>
    </citation>
    <scope>NUCLEOTIDE SEQUENCE</scope>
    <source>
        <strain evidence="1">JCM 19596</strain>
    </source>
</reference>
<organism evidence="1 2">
    <name type="scientific">Halocalculus aciditolerans</name>
    <dbReference type="NCBI Taxonomy" id="1383812"/>
    <lineage>
        <taxon>Archaea</taxon>
        <taxon>Methanobacteriati</taxon>
        <taxon>Methanobacteriota</taxon>
        <taxon>Stenosarchaea group</taxon>
        <taxon>Halobacteria</taxon>
        <taxon>Halobacteriales</taxon>
        <taxon>Halobacteriaceae</taxon>
        <taxon>Halocalculus</taxon>
    </lineage>
</organism>
<keyword evidence="2" id="KW-1185">Reference proteome</keyword>
<sequence length="157" mass="15918">MASHKLLVVAVAVVALALAPGSAAADCSVGTVEEGDISAFASAYNANTDELPGFLADRLADERVAVTVTGTDIVYTATTDGNAKVTSVEEGSVEPTLRVTTSEATLCEAVNSEDATRSLLAAYDDGEIEVSGVGTVKGTAVEVGEFAYGVGKTLGLW</sequence>
<gene>
    <name evidence="1" type="ORF">GCM10009039_31250</name>
</gene>
<dbReference type="Proteomes" id="UP000607197">
    <property type="component" value="Unassembled WGS sequence"/>
</dbReference>
<name>A0A830FMN7_9EURY</name>
<proteinExistence type="predicted"/>
<comment type="caution">
    <text evidence="1">The sequence shown here is derived from an EMBL/GenBank/DDBJ whole genome shotgun (WGS) entry which is preliminary data.</text>
</comment>
<dbReference type="EMBL" id="BMPG01000005">
    <property type="protein sequence ID" value="GGL70915.1"/>
    <property type="molecule type" value="Genomic_DNA"/>
</dbReference>